<dbReference type="RefSeq" id="WP_089917755.1">
    <property type="nucleotide sequence ID" value="NZ_FOBB01000006.1"/>
</dbReference>
<evidence type="ECO:0000256" key="4">
    <source>
        <dbReference type="PROSITE-ProRule" id="PRU01161"/>
    </source>
</evidence>
<keyword evidence="1 4" id="KW-0378">Hydrolase</keyword>
<feature type="domain" description="PNPLA" evidence="5">
    <location>
        <begin position="6"/>
        <end position="197"/>
    </location>
</feature>
<dbReference type="STRING" id="573321.SAMN04488505_106280"/>
<feature type="active site" description="Proton acceptor" evidence="4">
    <location>
        <position position="184"/>
    </location>
</feature>
<keyword evidence="2 4" id="KW-0442">Lipid degradation</keyword>
<sequence>MAKTALVVSGGGSKGAFAVGVVKYLAENRPDIQFDTLCGTSTGSLIVPMAALGEISLLETIYTTQTTADVVITGNILNRFARANSLYDAGPLARQITTNYTDERFKQLAASKKEVFLTTVCLQTGRITYFSNTGMPMLNTNYDVVKLNDGQAFREAVLASSCQPVFMPPIEVSAVTEKPRQFVDGGLREYAPIQLAIDNGATEVYAILLTPETAATSNERFTSTFNILESTISWFTNDVAVNDVQIPLLYNRALQYIDAVKQKMLDAGVKQADIDKFFDVPGANPFLGKKELTIHIIRPDAPLGGGAGGLVFDPTEMKGMMAKGMEVAERLFS</sequence>
<feature type="short sequence motif" description="GXGXXG" evidence="4">
    <location>
        <begin position="10"/>
        <end position="15"/>
    </location>
</feature>
<dbReference type="PANTHER" id="PTHR14226:SF57">
    <property type="entry name" value="BLR7027 PROTEIN"/>
    <property type="match status" value="1"/>
</dbReference>
<protein>
    <submittedName>
        <fullName evidence="6">Predicted phospholipase, patatin/cPLA2 family</fullName>
    </submittedName>
</protein>
<dbReference type="AlphaFoldDB" id="A0A1H8BLK3"/>
<keyword evidence="3 4" id="KW-0443">Lipid metabolism</keyword>
<reference evidence="6 7" key="1">
    <citation type="submission" date="2016-10" db="EMBL/GenBank/DDBJ databases">
        <authorList>
            <person name="de Groot N.N."/>
        </authorList>
    </citation>
    <scope>NUCLEOTIDE SEQUENCE [LARGE SCALE GENOMIC DNA]</scope>
    <source>
        <strain evidence="6 7">DSM 21039</strain>
    </source>
</reference>
<dbReference type="EMBL" id="FOBB01000006">
    <property type="protein sequence ID" value="SEM83735.1"/>
    <property type="molecule type" value="Genomic_DNA"/>
</dbReference>
<keyword evidence="7" id="KW-1185">Reference proteome</keyword>
<dbReference type="Proteomes" id="UP000198984">
    <property type="component" value="Unassembled WGS sequence"/>
</dbReference>
<proteinExistence type="predicted"/>
<name>A0A1H8BLK3_9BACT</name>
<dbReference type="Pfam" id="PF01734">
    <property type="entry name" value="Patatin"/>
    <property type="match status" value="1"/>
</dbReference>
<dbReference type="PANTHER" id="PTHR14226">
    <property type="entry name" value="NEUROPATHY TARGET ESTERASE/SWISS CHEESE D.MELANOGASTER"/>
    <property type="match status" value="1"/>
</dbReference>
<accession>A0A1H8BLK3</accession>
<dbReference type="SUPFAM" id="SSF52151">
    <property type="entry name" value="FabD/lysophospholipase-like"/>
    <property type="match status" value="1"/>
</dbReference>
<evidence type="ECO:0000259" key="5">
    <source>
        <dbReference type="PROSITE" id="PS51635"/>
    </source>
</evidence>
<dbReference type="GO" id="GO:0016787">
    <property type="term" value="F:hydrolase activity"/>
    <property type="evidence" value="ECO:0007669"/>
    <property type="project" value="UniProtKB-UniRule"/>
</dbReference>
<dbReference type="Gene3D" id="3.40.1090.10">
    <property type="entry name" value="Cytosolic phospholipase A2 catalytic domain"/>
    <property type="match status" value="1"/>
</dbReference>
<evidence type="ECO:0000313" key="7">
    <source>
        <dbReference type="Proteomes" id="UP000198984"/>
    </source>
</evidence>
<feature type="active site" description="Nucleophile" evidence="4">
    <location>
        <position position="41"/>
    </location>
</feature>
<evidence type="ECO:0000256" key="3">
    <source>
        <dbReference type="ARBA" id="ARBA00023098"/>
    </source>
</evidence>
<dbReference type="PROSITE" id="PS51635">
    <property type="entry name" value="PNPLA"/>
    <property type="match status" value="1"/>
</dbReference>
<feature type="short sequence motif" description="DGA/G" evidence="4">
    <location>
        <begin position="184"/>
        <end position="186"/>
    </location>
</feature>
<dbReference type="GO" id="GO:0016042">
    <property type="term" value="P:lipid catabolic process"/>
    <property type="evidence" value="ECO:0007669"/>
    <property type="project" value="UniProtKB-UniRule"/>
</dbReference>
<dbReference type="OrthoDB" id="1489257at2"/>
<organism evidence="6 7">
    <name type="scientific">Chitinophaga rupis</name>
    <dbReference type="NCBI Taxonomy" id="573321"/>
    <lineage>
        <taxon>Bacteria</taxon>
        <taxon>Pseudomonadati</taxon>
        <taxon>Bacteroidota</taxon>
        <taxon>Chitinophagia</taxon>
        <taxon>Chitinophagales</taxon>
        <taxon>Chitinophagaceae</taxon>
        <taxon>Chitinophaga</taxon>
    </lineage>
</organism>
<evidence type="ECO:0000256" key="1">
    <source>
        <dbReference type="ARBA" id="ARBA00022801"/>
    </source>
</evidence>
<feature type="short sequence motif" description="GXSXG" evidence="4">
    <location>
        <begin position="39"/>
        <end position="43"/>
    </location>
</feature>
<dbReference type="InterPro" id="IPR002641">
    <property type="entry name" value="PNPLA_dom"/>
</dbReference>
<dbReference type="InterPro" id="IPR050301">
    <property type="entry name" value="NTE"/>
</dbReference>
<evidence type="ECO:0000256" key="2">
    <source>
        <dbReference type="ARBA" id="ARBA00022963"/>
    </source>
</evidence>
<gene>
    <name evidence="6" type="ORF">SAMN04488505_106280</name>
</gene>
<dbReference type="InterPro" id="IPR016035">
    <property type="entry name" value="Acyl_Trfase/lysoPLipase"/>
</dbReference>
<evidence type="ECO:0000313" key="6">
    <source>
        <dbReference type="EMBL" id="SEM83735.1"/>
    </source>
</evidence>